<protein>
    <submittedName>
        <fullName evidence="1">Uncharacterized protein</fullName>
    </submittedName>
</protein>
<keyword evidence="2" id="KW-1185">Reference proteome</keyword>
<accession>A0ABR2UBS0</accession>
<evidence type="ECO:0000313" key="2">
    <source>
        <dbReference type="Proteomes" id="UP001396334"/>
    </source>
</evidence>
<dbReference type="Proteomes" id="UP001396334">
    <property type="component" value="Unassembled WGS sequence"/>
</dbReference>
<organism evidence="1 2">
    <name type="scientific">Hibiscus sabdariffa</name>
    <name type="common">roselle</name>
    <dbReference type="NCBI Taxonomy" id="183260"/>
    <lineage>
        <taxon>Eukaryota</taxon>
        <taxon>Viridiplantae</taxon>
        <taxon>Streptophyta</taxon>
        <taxon>Embryophyta</taxon>
        <taxon>Tracheophyta</taxon>
        <taxon>Spermatophyta</taxon>
        <taxon>Magnoliopsida</taxon>
        <taxon>eudicotyledons</taxon>
        <taxon>Gunneridae</taxon>
        <taxon>Pentapetalae</taxon>
        <taxon>rosids</taxon>
        <taxon>malvids</taxon>
        <taxon>Malvales</taxon>
        <taxon>Malvaceae</taxon>
        <taxon>Malvoideae</taxon>
        <taxon>Hibiscus</taxon>
    </lineage>
</organism>
<reference evidence="1 2" key="1">
    <citation type="journal article" date="2024" name="G3 (Bethesda)">
        <title>Genome assembly of Hibiscus sabdariffa L. provides insights into metabolisms of medicinal natural products.</title>
        <authorList>
            <person name="Kim T."/>
        </authorList>
    </citation>
    <scope>NUCLEOTIDE SEQUENCE [LARGE SCALE GENOMIC DNA]</scope>
    <source>
        <strain evidence="1">TK-2024</strain>
        <tissue evidence="1">Old leaves</tissue>
    </source>
</reference>
<comment type="caution">
    <text evidence="1">The sequence shown here is derived from an EMBL/GenBank/DDBJ whole genome shotgun (WGS) entry which is preliminary data.</text>
</comment>
<gene>
    <name evidence="1" type="ORF">V6N11_052997</name>
</gene>
<name>A0ABR2UBS0_9ROSI</name>
<evidence type="ECO:0000313" key="1">
    <source>
        <dbReference type="EMBL" id="KAK9047142.1"/>
    </source>
</evidence>
<proteinExistence type="predicted"/>
<dbReference type="EMBL" id="JBBPBN010000001">
    <property type="protein sequence ID" value="KAK9047142.1"/>
    <property type="molecule type" value="Genomic_DNA"/>
</dbReference>
<sequence length="188" mass="21154">MESIVQTAFRMSEIEEGLSGIWRKEGLSFLQLELVIRFSPQILLQPLVVLVQKVGIKCSSSRYTNLSRGDFLRSLCQGHDCHNSAKKITFLSVLCPYAEKKPRLLSLLQLQVLHLLGLLADALEERRGYKVMINLLLSEGGKAYTSSNFVSAVENSSTSKGVDVNVTQVSDEIYSTREENFVKRPCRR</sequence>